<dbReference type="CDD" id="cd00371">
    <property type="entry name" value="HMA"/>
    <property type="match status" value="1"/>
</dbReference>
<protein>
    <submittedName>
        <fullName evidence="2">Copper chaperone CopZ</fullName>
    </submittedName>
</protein>
<gene>
    <name evidence="2" type="ORF">SAMN05421740_103642</name>
</gene>
<evidence type="ECO:0000259" key="1">
    <source>
        <dbReference type="PROSITE" id="PS50846"/>
    </source>
</evidence>
<dbReference type="InterPro" id="IPR006121">
    <property type="entry name" value="HMA_dom"/>
</dbReference>
<evidence type="ECO:0000313" key="3">
    <source>
        <dbReference type="Proteomes" id="UP000198916"/>
    </source>
</evidence>
<feature type="domain" description="HMA" evidence="1">
    <location>
        <begin position="2"/>
        <end position="68"/>
    </location>
</feature>
<dbReference type="OrthoDB" id="677920at2"/>
<dbReference type="Gene3D" id="3.30.70.100">
    <property type="match status" value="1"/>
</dbReference>
<dbReference type="RefSeq" id="WP_090605257.1">
    <property type="nucleotide sequence ID" value="NZ_FNZR01000003.1"/>
</dbReference>
<dbReference type="STRING" id="332977.SAMN05421740_103642"/>
<dbReference type="EMBL" id="FNZR01000003">
    <property type="protein sequence ID" value="SEL14576.1"/>
    <property type="molecule type" value="Genomic_DNA"/>
</dbReference>
<dbReference type="AlphaFoldDB" id="A0A1H7MT78"/>
<reference evidence="3" key="1">
    <citation type="submission" date="2016-10" db="EMBL/GenBank/DDBJ databases">
        <authorList>
            <person name="Varghese N."/>
            <person name="Submissions S."/>
        </authorList>
    </citation>
    <scope>NUCLEOTIDE SEQUENCE [LARGE SCALE GENOMIC DNA]</scope>
    <source>
        <strain evidence="3">Jip14</strain>
    </source>
</reference>
<name>A0A1H7MT78_9SPHI</name>
<dbReference type="GO" id="GO:0046872">
    <property type="term" value="F:metal ion binding"/>
    <property type="evidence" value="ECO:0007669"/>
    <property type="project" value="InterPro"/>
</dbReference>
<keyword evidence="3" id="KW-1185">Reference proteome</keyword>
<evidence type="ECO:0000313" key="2">
    <source>
        <dbReference type="EMBL" id="SEL14576.1"/>
    </source>
</evidence>
<dbReference type="InterPro" id="IPR036163">
    <property type="entry name" value="HMA_dom_sf"/>
</dbReference>
<sequence length="72" mass="7543">MNEQLKFKTTIHCGGCLAAVTPSLNQAVGEGKWQVDIDNPNKILTVDANAATKETIIAAVGKAGFKAESLTV</sequence>
<dbReference type="Proteomes" id="UP000198916">
    <property type="component" value="Unassembled WGS sequence"/>
</dbReference>
<dbReference type="SUPFAM" id="SSF55008">
    <property type="entry name" value="HMA, heavy metal-associated domain"/>
    <property type="match status" value="1"/>
</dbReference>
<accession>A0A1H7MT78</accession>
<organism evidence="2 3">
    <name type="scientific">Parapedobacter koreensis</name>
    <dbReference type="NCBI Taxonomy" id="332977"/>
    <lineage>
        <taxon>Bacteria</taxon>
        <taxon>Pseudomonadati</taxon>
        <taxon>Bacteroidota</taxon>
        <taxon>Sphingobacteriia</taxon>
        <taxon>Sphingobacteriales</taxon>
        <taxon>Sphingobacteriaceae</taxon>
        <taxon>Parapedobacter</taxon>
    </lineage>
</organism>
<dbReference type="PROSITE" id="PS50846">
    <property type="entry name" value="HMA_2"/>
    <property type="match status" value="1"/>
</dbReference>
<proteinExistence type="predicted"/>